<organism evidence="1 2">
    <name type="scientific">Thiohalorhabdus methylotrophus</name>
    <dbReference type="NCBI Taxonomy" id="3242694"/>
    <lineage>
        <taxon>Bacteria</taxon>
        <taxon>Pseudomonadati</taxon>
        <taxon>Pseudomonadota</taxon>
        <taxon>Gammaproteobacteria</taxon>
        <taxon>Thiohalorhabdales</taxon>
        <taxon>Thiohalorhabdaceae</taxon>
        <taxon>Thiohalorhabdus</taxon>
    </lineage>
</organism>
<reference evidence="1 2" key="1">
    <citation type="submission" date="2024-08" db="EMBL/GenBank/DDBJ databases">
        <title>Whole-genome sequencing of halo(alkali)philic microorganisms from hypersaline lakes.</title>
        <authorList>
            <person name="Sorokin D.Y."/>
            <person name="Merkel A.Y."/>
            <person name="Messina E."/>
            <person name="Yakimov M."/>
        </authorList>
    </citation>
    <scope>NUCLEOTIDE SEQUENCE [LARGE SCALE GENOMIC DNA]</scope>
    <source>
        <strain evidence="1 2">Cl-TMA</strain>
    </source>
</reference>
<evidence type="ECO:0000313" key="2">
    <source>
        <dbReference type="Proteomes" id="UP001575181"/>
    </source>
</evidence>
<sequence length="105" mass="11079">MSVHAPGAMRAAEVILNGRREITTSEGAKTPGELADYIEAETRIVELIDASRRLLQCLDDNPDALQDEKASASGPTPEQRVEQLRAALRAVIGSEEGSGAGGGKH</sequence>
<proteinExistence type="predicted"/>
<keyword evidence="2" id="KW-1185">Reference proteome</keyword>
<comment type="caution">
    <text evidence="1">The sequence shown here is derived from an EMBL/GenBank/DDBJ whole genome shotgun (WGS) entry which is preliminary data.</text>
</comment>
<name>A0ABV4TV46_9GAMM</name>
<evidence type="ECO:0008006" key="3">
    <source>
        <dbReference type="Google" id="ProtNLM"/>
    </source>
</evidence>
<dbReference type="RefSeq" id="WP_373655989.1">
    <property type="nucleotide sequence ID" value="NZ_JBGUAW010000006.1"/>
</dbReference>
<gene>
    <name evidence="1" type="ORF">ACERLL_10235</name>
</gene>
<evidence type="ECO:0000313" key="1">
    <source>
        <dbReference type="EMBL" id="MFA9461203.1"/>
    </source>
</evidence>
<dbReference type="EMBL" id="JBGUAW010000006">
    <property type="protein sequence ID" value="MFA9461203.1"/>
    <property type="molecule type" value="Genomic_DNA"/>
</dbReference>
<accession>A0ABV4TV46</accession>
<dbReference type="Proteomes" id="UP001575181">
    <property type="component" value="Unassembled WGS sequence"/>
</dbReference>
<protein>
    <recommendedName>
        <fullName evidence="3">Terminase small subunit</fullName>
    </recommendedName>
</protein>